<dbReference type="PANTHER" id="PTHR43592">
    <property type="entry name" value="CAAX AMINO TERMINAL PROTEASE"/>
    <property type="match status" value="1"/>
</dbReference>
<dbReference type="AlphaFoldDB" id="A0A643FFR4"/>
<keyword evidence="1" id="KW-0472">Membrane</keyword>
<sequence>MWIVEGAEMVDAVAAGFALGVAPVLEETVFRAGLQESLLRRGAPGAVSVLLTAGLFAAAHALLRPGPWAWATAAPALLLGAVYLRGRRLWPCIALHALFNALWWGLLSPLV</sequence>
<comment type="caution">
    <text evidence="3">The sequence shown here is derived from an EMBL/GenBank/DDBJ whole genome shotgun (WGS) entry which is preliminary data.</text>
</comment>
<dbReference type="OrthoDB" id="158986at2"/>
<dbReference type="GO" id="GO:0006508">
    <property type="term" value="P:proteolysis"/>
    <property type="evidence" value="ECO:0007669"/>
    <property type="project" value="UniProtKB-KW"/>
</dbReference>
<evidence type="ECO:0000313" key="4">
    <source>
        <dbReference type="Proteomes" id="UP000430120"/>
    </source>
</evidence>
<protein>
    <submittedName>
        <fullName evidence="3">JDVT-CTERM system CAAX-type protease</fullName>
    </submittedName>
</protein>
<organism evidence="3 4">
    <name type="scientific">Ideonella dechloratans</name>
    <dbReference type="NCBI Taxonomy" id="36863"/>
    <lineage>
        <taxon>Bacteria</taxon>
        <taxon>Pseudomonadati</taxon>
        <taxon>Pseudomonadota</taxon>
        <taxon>Betaproteobacteria</taxon>
        <taxon>Burkholderiales</taxon>
        <taxon>Sphaerotilaceae</taxon>
        <taxon>Ideonella</taxon>
    </lineage>
</organism>
<keyword evidence="1" id="KW-0812">Transmembrane</keyword>
<feature type="transmembrane region" description="Helical" evidence="1">
    <location>
        <begin position="68"/>
        <end position="84"/>
    </location>
</feature>
<dbReference type="GO" id="GO:0080120">
    <property type="term" value="P:CAAX-box protein maturation"/>
    <property type="evidence" value="ECO:0007669"/>
    <property type="project" value="UniProtKB-ARBA"/>
</dbReference>
<evidence type="ECO:0000256" key="1">
    <source>
        <dbReference type="SAM" id="Phobius"/>
    </source>
</evidence>
<keyword evidence="4" id="KW-1185">Reference proteome</keyword>
<keyword evidence="1" id="KW-1133">Transmembrane helix</keyword>
<dbReference type="PANTHER" id="PTHR43592:SF15">
    <property type="entry name" value="CAAX AMINO TERMINAL PROTEASE FAMILY PROTEIN"/>
    <property type="match status" value="1"/>
</dbReference>
<proteinExistence type="predicted"/>
<name>A0A643FFR4_IDEDE</name>
<dbReference type="InterPro" id="IPR003675">
    <property type="entry name" value="Rce1/LyrA-like_dom"/>
</dbReference>
<dbReference type="NCBIfam" id="NF033192">
    <property type="entry name" value="JDVT-CAAX"/>
    <property type="match status" value="1"/>
</dbReference>
<dbReference type="GO" id="GO:0004175">
    <property type="term" value="F:endopeptidase activity"/>
    <property type="evidence" value="ECO:0007669"/>
    <property type="project" value="UniProtKB-ARBA"/>
</dbReference>
<dbReference type="EMBL" id="VZPB01000005">
    <property type="protein sequence ID" value="KAB0584586.1"/>
    <property type="molecule type" value="Genomic_DNA"/>
</dbReference>
<accession>A0A643FFR4</accession>
<gene>
    <name evidence="3" type="ORF">F7Q92_03485</name>
</gene>
<dbReference type="RefSeq" id="WP_151122526.1">
    <property type="nucleotide sequence ID" value="NZ_VZPB01000005.1"/>
</dbReference>
<evidence type="ECO:0000259" key="2">
    <source>
        <dbReference type="Pfam" id="PF02517"/>
    </source>
</evidence>
<dbReference type="Proteomes" id="UP000430120">
    <property type="component" value="Unassembled WGS sequence"/>
</dbReference>
<dbReference type="Pfam" id="PF02517">
    <property type="entry name" value="Rce1-like"/>
    <property type="match status" value="1"/>
</dbReference>
<feature type="transmembrane region" description="Helical" evidence="1">
    <location>
        <begin position="42"/>
        <end position="62"/>
    </location>
</feature>
<feature type="transmembrane region" description="Helical" evidence="1">
    <location>
        <begin position="89"/>
        <end position="106"/>
    </location>
</feature>
<keyword evidence="3" id="KW-0645">Protease</keyword>
<evidence type="ECO:0000313" key="3">
    <source>
        <dbReference type="EMBL" id="KAB0584586.1"/>
    </source>
</evidence>
<reference evidence="3 4" key="1">
    <citation type="submission" date="2019-09" db="EMBL/GenBank/DDBJ databases">
        <title>Draft genome sequences of 48 bacterial type strains from the CCUG.</title>
        <authorList>
            <person name="Tunovic T."/>
            <person name="Pineiro-Iglesias B."/>
            <person name="Unosson C."/>
            <person name="Inganas E."/>
            <person name="Ohlen M."/>
            <person name="Cardew S."/>
            <person name="Jensie-Markopoulos S."/>
            <person name="Salva-Serra F."/>
            <person name="Jaen-Luchoro D."/>
            <person name="Karlsson R."/>
            <person name="Svensson-Stadler L."/>
            <person name="Chun J."/>
            <person name="Moore E."/>
        </authorList>
    </citation>
    <scope>NUCLEOTIDE SEQUENCE [LARGE SCALE GENOMIC DNA]</scope>
    <source>
        <strain evidence="3 4">CCUG 30977</strain>
    </source>
</reference>
<keyword evidence="3" id="KW-0378">Hydrolase</keyword>
<feature type="domain" description="CAAX prenyl protease 2/Lysostaphin resistance protein A-like" evidence="2">
    <location>
        <begin position="15"/>
        <end position="102"/>
    </location>
</feature>